<organism evidence="2 3">
    <name type="scientific">Pogonomyrmex barbatus</name>
    <name type="common">red harvester ant</name>
    <dbReference type="NCBI Taxonomy" id="144034"/>
    <lineage>
        <taxon>Eukaryota</taxon>
        <taxon>Metazoa</taxon>
        <taxon>Ecdysozoa</taxon>
        <taxon>Arthropoda</taxon>
        <taxon>Hexapoda</taxon>
        <taxon>Insecta</taxon>
        <taxon>Pterygota</taxon>
        <taxon>Neoptera</taxon>
        <taxon>Endopterygota</taxon>
        <taxon>Hymenoptera</taxon>
        <taxon>Apocrita</taxon>
        <taxon>Aculeata</taxon>
        <taxon>Formicoidea</taxon>
        <taxon>Formicidae</taxon>
        <taxon>Myrmicinae</taxon>
        <taxon>Pogonomyrmex</taxon>
    </lineage>
</organism>
<gene>
    <name evidence="3" type="primary">LOC105432972</name>
</gene>
<keyword evidence="2" id="KW-1185">Reference proteome</keyword>
<name>A0A6I9WSU4_9HYME</name>
<keyword evidence="1" id="KW-0732">Signal</keyword>
<reference evidence="3" key="1">
    <citation type="submission" date="2025-08" db="UniProtKB">
        <authorList>
            <consortium name="RefSeq"/>
        </authorList>
    </citation>
    <scope>IDENTIFICATION</scope>
</reference>
<dbReference type="GeneID" id="105432972"/>
<dbReference type="RefSeq" id="XP_011646314.1">
    <property type="nucleotide sequence ID" value="XM_011648012.2"/>
</dbReference>
<accession>A0A6I9WSU4</accession>
<evidence type="ECO:0000256" key="1">
    <source>
        <dbReference type="SAM" id="SignalP"/>
    </source>
</evidence>
<proteinExistence type="predicted"/>
<dbReference type="OrthoDB" id="6366357at2759"/>
<dbReference type="Proteomes" id="UP000504615">
    <property type="component" value="Unplaced"/>
</dbReference>
<feature type="chain" id="PRO_5027120009" evidence="1">
    <location>
        <begin position="24"/>
        <end position="219"/>
    </location>
</feature>
<dbReference type="KEGG" id="pbar:105432972"/>
<dbReference type="AlphaFoldDB" id="A0A6I9WSU4"/>
<sequence length="219" mass="25389">MARNRRGTTVLLVVLALASASHGFDVSLNDALDLIKLGRETVVEMLESWEMIHTHGPVEQEGGQDLLVKRMERELRRRIDLVSKKIDIYQERMEIKADTILTQLLLRLPMQRRLDDSLRELDRYIGQVQGLYKIFEMYADNPDRYERYTIVQFAKSCVSPRLGELPDVLKSIHRLMVPSEQQVYNRDVLRLLANQMQVGTGIRESVSMKTIEEMDGFPD</sequence>
<evidence type="ECO:0000313" key="2">
    <source>
        <dbReference type="Proteomes" id="UP000504615"/>
    </source>
</evidence>
<feature type="signal peptide" evidence="1">
    <location>
        <begin position="1"/>
        <end position="23"/>
    </location>
</feature>
<protein>
    <submittedName>
        <fullName evidence="3">Uncharacterized protein LOC105432972</fullName>
    </submittedName>
</protein>
<evidence type="ECO:0000313" key="3">
    <source>
        <dbReference type="RefSeq" id="XP_011646314.1"/>
    </source>
</evidence>